<dbReference type="EMBL" id="CAJVPZ010001721">
    <property type="protein sequence ID" value="CAG8498272.1"/>
    <property type="molecule type" value="Genomic_DNA"/>
</dbReference>
<evidence type="ECO:0000313" key="2">
    <source>
        <dbReference type="Proteomes" id="UP000789396"/>
    </source>
</evidence>
<evidence type="ECO:0000313" key="1">
    <source>
        <dbReference type="EMBL" id="CAG8498272.1"/>
    </source>
</evidence>
<organism evidence="1 2">
    <name type="scientific">Racocetra fulgida</name>
    <dbReference type="NCBI Taxonomy" id="60492"/>
    <lineage>
        <taxon>Eukaryota</taxon>
        <taxon>Fungi</taxon>
        <taxon>Fungi incertae sedis</taxon>
        <taxon>Mucoromycota</taxon>
        <taxon>Glomeromycotina</taxon>
        <taxon>Glomeromycetes</taxon>
        <taxon>Diversisporales</taxon>
        <taxon>Gigasporaceae</taxon>
        <taxon>Racocetra</taxon>
    </lineage>
</organism>
<name>A0A9N8ZJY6_9GLOM</name>
<proteinExistence type="predicted"/>
<comment type="caution">
    <text evidence="1">The sequence shown here is derived from an EMBL/GenBank/DDBJ whole genome shotgun (WGS) entry which is preliminary data.</text>
</comment>
<gene>
    <name evidence="1" type="ORF">RFULGI_LOCUS2313</name>
</gene>
<sequence length="59" mass="7066">ELDKIIAEENLITSNININEPELDYIEFNEFENNELELDYIELDENENILDDSEIIYEN</sequence>
<dbReference type="AlphaFoldDB" id="A0A9N8ZJY6"/>
<accession>A0A9N8ZJY6</accession>
<feature type="non-terminal residue" evidence="1">
    <location>
        <position position="1"/>
    </location>
</feature>
<protein>
    <submittedName>
        <fullName evidence="1">3031_t:CDS:1</fullName>
    </submittedName>
</protein>
<keyword evidence="2" id="KW-1185">Reference proteome</keyword>
<reference evidence="1" key="1">
    <citation type="submission" date="2021-06" db="EMBL/GenBank/DDBJ databases">
        <authorList>
            <person name="Kallberg Y."/>
            <person name="Tangrot J."/>
            <person name="Rosling A."/>
        </authorList>
    </citation>
    <scope>NUCLEOTIDE SEQUENCE</scope>
    <source>
        <strain evidence="1">IN212</strain>
    </source>
</reference>
<dbReference type="Proteomes" id="UP000789396">
    <property type="component" value="Unassembled WGS sequence"/>
</dbReference>